<comment type="caution">
    <text evidence="1">The sequence shown here is derived from an EMBL/GenBank/DDBJ whole genome shotgun (WGS) entry which is preliminary data.</text>
</comment>
<dbReference type="Gene3D" id="2.60.40.2340">
    <property type="match status" value="1"/>
</dbReference>
<protein>
    <recommendedName>
        <fullName evidence="3">DUF5018 domain-containing protein</fullName>
    </recommendedName>
</protein>
<keyword evidence="2" id="KW-1185">Reference proteome</keyword>
<accession>A0ABU0U7X1</accession>
<evidence type="ECO:0000313" key="2">
    <source>
        <dbReference type="Proteomes" id="UP001244640"/>
    </source>
</evidence>
<dbReference type="Proteomes" id="UP001244640">
    <property type="component" value="Unassembled WGS sequence"/>
</dbReference>
<proteinExistence type="predicted"/>
<dbReference type="EMBL" id="JAUTBA010000001">
    <property type="protein sequence ID" value="MDQ1151051.1"/>
    <property type="molecule type" value="Genomic_DNA"/>
</dbReference>
<organism evidence="1 2">
    <name type="scientific">Sphingobacterium zeae</name>
    <dbReference type="NCBI Taxonomy" id="1776859"/>
    <lineage>
        <taxon>Bacteria</taxon>
        <taxon>Pseudomonadati</taxon>
        <taxon>Bacteroidota</taxon>
        <taxon>Sphingobacteriia</taxon>
        <taxon>Sphingobacteriales</taxon>
        <taxon>Sphingobacteriaceae</taxon>
        <taxon>Sphingobacterium</taxon>
    </lineage>
</organism>
<dbReference type="RefSeq" id="WP_307186596.1">
    <property type="nucleotide sequence ID" value="NZ_JAUTBA010000001.1"/>
</dbReference>
<name>A0ABU0U7X1_9SPHI</name>
<evidence type="ECO:0000313" key="1">
    <source>
        <dbReference type="EMBL" id="MDQ1151051.1"/>
    </source>
</evidence>
<sequence length="327" mass="36591">MQHSFLKKQIHILQFLAIFMLALTCWSCKTEYPSLPYNDIESFSIQDADGKILSASIVNDQIILYWPPLVEQPENITPTIKVSELATITPASGTPIKLQSEKPITYTVRAQDGSSKNYTLTFQYNQPIVQATFNSLSSGQYYITDPNMFTFIGENIIPNETQTKGYLIDKDGKETLLSFSKNIVPTNFAVTFAAPDDFKAGIGYKVKLVSGRYSIVSDSFEAVLPSILNLLIKSNLLYSVKKGENFVAPLQSKVLYERYFKSDFDHFIAVDNLNKEYTINNAVFDVNAMTVTIPIPSNVAGSGINKLKMVDKSGKVLLEDTYYITLN</sequence>
<gene>
    <name evidence="1" type="ORF">QE382_003035</name>
</gene>
<reference evidence="1 2" key="1">
    <citation type="submission" date="2023-07" db="EMBL/GenBank/DDBJ databases">
        <title>Functional and genomic diversity of the sorghum phyllosphere microbiome.</title>
        <authorList>
            <person name="Shade A."/>
        </authorList>
    </citation>
    <scope>NUCLEOTIDE SEQUENCE [LARGE SCALE GENOMIC DNA]</scope>
    <source>
        <strain evidence="1 2">SORGH_AS_0892</strain>
    </source>
</reference>
<evidence type="ECO:0008006" key="3">
    <source>
        <dbReference type="Google" id="ProtNLM"/>
    </source>
</evidence>